<evidence type="ECO:0000313" key="7">
    <source>
        <dbReference type="EMBL" id="ARP82247.1"/>
    </source>
</evidence>
<feature type="DNA-binding region" description="H-T-H motif" evidence="5">
    <location>
        <begin position="29"/>
        <end position="48"/>
    </location>
</feature>
<dbReference type="PANTHER" id="PTHR30055">
    <property type="entry name" value="HTH-TYPE TRANSCRIPTIONAL REGULATOR RUTR"/>
    <property type="match status" value="1"/>
</dbReference>
<evidence type="ECO:0000256" key="2">
    <source>
        <dbReference type="ARBA" id="ARBA00023015"/>
    </source>
</evidence>
<accession>A0A1W6YMF4</accession>
<sequence>MARPRSQDKREAILAAAAQALAVDGPGATTARIARLAGVAEGTVFTYFANKDVLLNELYLHLKSGMREAMLEAFPRGASLERRARHAWNAYIDWGLANPDARQALRQLSISGRIDERSRLAGSQGFGEIGAMMRERTGGGEGLSADQLQAYRSALFSSLAETTMEYSADDPDRTAFYRDQGFRALWAVLKAH</sequence>
<evidence type="ECO:0000256" key="1">
    <source>
        <dbReference type="ARBA" id="ARBA00022491"/>
    </source>
</evidence>
<dbReference type="PROSITE" id="PS01081">
    <property type="entry name" value="HTH_TETR_1"/>
    <property type="match status" value="1"/>
</dbReference>
<dbReference type="InterPro" id="IPR023772">
    <property type="entry name" value="DNA-bd_HTH_TetR-type_CS"/>
</dbReference>
<reference evidence="7 8" key="1">
    <citation type="submission" date="2017-05" db="EMBL/GenBank/DDBJ databases">
        <title>Complete and WGS of Bordetella genogroups.</title>
        <authorList>
            <person name="Spilker T."/>
            <person name="LiPuma J."/>
        </authorList>
    </citation>
    <scope>NUCLEOTIDE SEQUENCE [LARGE SCALE GENOMIC DNA]</scope>
    <source>
        <strain evidence="7 8">AU19157</strain>
    </source>
</reference>
<protein>
    <submittedName>
        <fullName evidence="7">TetR family transcriptional regulator</fullName>
    </submittedName>
</protein>
<organism evidence="7 8">
    <name type="scientific">Bordetella genomosp. 8</name>
    <dbReference type="NCBI Taxonomy" id="1416806"/>
    <lineage>
        <taxon>Bacteria</taxon>
        <taxon>Pseudomonadati</taxon>
        <taxon>Pseudomonadota</taxon>
        <taxon>Betaproteobacteria</taxon>
        <taxon>Burkholderiales</taxon>
        <taxon>Alcaligenaceae</taxon>
        <taxon>Bordetella</taxon>
    </lineage>
</organism>
<dbReference type="STRING" id="1416806.CAL12_16440"/>
<keyword evidence="3 5" id="KW-0238">DNA-binding</keyword>
<dbReference type="EMBL" id="CP021108">
    <property type="protein sequence ID" value="ARP82247.1"/>
    <property type="molecule type" value="Genomic_DNA"/>
</dbReference>
<dbReference type="AlphaFoldDB" id="A0A1W6YMF4"/>
<keyword evidence="4" id="KW-0804">Transcription</keyword>
<dbReference type="Pfam" id="PF00440">
    <property type="entry name" value="TetR_N"/>
    <property type="match status" value="1"/>
</dbReference>
<dbReference type="GO" id="GO:0003677">
    <property type="term" value="F:DNA binding"/>
    <property type="evidence" value="ECO:0007669"/>
    <property type="project" value="UniProtKB-UniRule"/>
</dbReference>
<evidence type="ECO:0000259" key="6">
    <source>
        <dbReference type="PROSITE" id="PS50977"/>
    </source>
</evidence>
<dbReference type="Gene3D" id="1.10.357.10">
    <property type="entry name" value="Tetracycline Repressor, domain 2"/>
    <property type="match status" value="1"/>
</dbReference>
<keyword evidence="8" id="KW-1185">Reference proteome</keyword>
<dbReference type="InterPro" id="IPR009057">
    <property type="entry name" value="Homeodomain-like_sf"/>
</dbReference>
<evidence type="ECO:0000256" key="3">
    <source>
        <dbReference type="ARBA" id="ARBA00023125"/>
    </source>
</evidence>
<evidence type="ECO:0000313" key="8">
    <source>
        <dbReference type="Proteomes" id="UP000194151"/>
    </source>
</evidence>
<keyword evidence="2" id="KW-0805">Transcription regulation</keyword>
<dbReference type="InterPro" id="IPR001647">
    <property type="entry name" value="HTH_TetR"/>
</dbReference>
<dbReference type="InterPro" id="IPR050109">
    <property type="entry name" value="HTH-type_TetR-like_transc_reg"/>
</dbReference>
<dbReference type="Proteomes" id="UP000194151">
    <property type="component" value="Chromosome"/>
</dbReference>
<evidence type="ECO:0000256" key="4">
    <source>
        <dbReference type="ARBA" id="ARBA00023163"/>
    </source>
</evidence>
<feature type="domain" description="HTH tetR-type" evidence="6">
    <location>
        <begin position="7"/>
        <end position="66"/>
    </location>
</feature>
<name>A0A1W6YMF4_9BORD</name>
<dbReference type="KEGG" id="bgv:CAL12_16440"/>
<gene>
    <name evidence="7" type="ORF">CAL12_16440</name>
</gene>
<keyword evidence="1" id="KW-0678">Repressor</keyword>
<dbReference type="PRINTS" id="PR00455">
    <property type="entry name" value="HTHTETR"/>
</dbReference>
<dbReference type="SUPFAM" id="SSF46689">
    <property type="entry name" value="Homeodomain-like"/>
    <property type="match status" value="1"/>
</dbReference>
<dbReference type="OrthoDB" id="63332at2"/>
<dbReference type="RefSeq" id="WP_086065625.1">
    <property type="nucleotide sequence ID" value="NZ_CP021108.1"/>
</dbReference>
<proteinExistence type="predicted"/>
<dbReference type="PROSITE" id="PS50977">
    <property type="entry name" value="HTH_TETR_2"/>
    <property type="match status" value="1"/>
</dbReference>
<evidence type="ECO:0000256" key="5">
    <source>
        <dbReference type="PROSITE-ProRule" id="PRU00335"/>
    </source>
</evidence>
<dbReference type="PANTHER" id="PTHR30055:SF222">
    <property type="entry name" value="REGULATORY PROTEIN"/>
    <property type="match status" value="1"/>
</dbReference>